<dbReference type="InterPro" id="IPR050884">
    <property type="entry name" value="CNP_phosphodiesterase-III"/>
</dbReference>
<sequence>MAMLWQISDLHFGTERPEVVSALENLVRSMPPELVVLSGDITQRARRAEFQAARSFVDRLSAPATLIIPGNHDIPLFNLIDRAIAPYANHCRSFGPELEPVYDSPTMLVIGVNTTRRWRHVDGEVSANQRERVAQRLSRASAEQLRIVVTHQPVAVTRAEDITNLLHGHKAAIYDWSNAGADLILGGHIHLPFVLPLHKYYDDLRRQVWVAQAGTAVSTRIRRGANNSVNLVRSTGMLKGSRTAMVQRWDYSDTARRFTLKHTDSMQFGSRQLHNDME</sequence>
<dbReference type="Proteomes" id="UP000241912">
    <property type="component" value="Unassembled WGS sequence"/>
</dbReference>
<evidence type="ECO:0000313" key="6">
    <source>
        <dbReference type="EMBL" id="PSJ16259.1"/>
    </source>
</evidence>
<evidence type="ECO:0000256" key="3">
    <source>
        <dbReference type="ARBA" id="ARBA00023004"/>
    </source>
</evidence>
<evidence type="ECO:0000256" key="1">
    <source>
        <dbReference type="ARBA" id="ARBA00022723"/>
    </source>
</evidence>
<keyword evidence="3" id="KW-0408">Iron</keyword>
<dbReference type="GO" id="GO:0004527">
    <property type="term" value="F:exonuclease activity"/>
    <property type="evidence" value="ECO:0007669"/>
    <property type="project" value="UniProtKB-KW"/>
</dbReference>
<keyword evidence="2" id="KW-0378">Hydrolase</keyword>
<evidence type="ECO:0000259" key="5">
    <source>
        <dbReference type="Pfam" id="PF00149"/>
    </source>
</evidence>
<evidence type="ECO:0000256" key="2">
    <source>
        <dbReference type="ARBA" id="ARBA00022801"/>
    </source>
</evidence>
<dbReference type="EMBL" id="PXXU01000059">
    <property type="protein sequence ID" value="PSJ16259.1"/>
    <property type="molecule type" value="Genomic_DNA"/>
</dbReference>
<dbReference type="AlphaFoldDB" id="A0A2P7NS41"/>
<dbReference type="PANTHER" id="PTHR42988:SF2">
    <property type="entry name" value="CYCLIC NUCLEOTIDE PHOSPHODIESTERASE CBUA0032-RELATED"/>
    <property type="match status" value="1"/>
</dbReference>
<evidence type="ECO:0000313" key="7">
    <source>
        <dbReference type="Proteomes" id="UP000241912"/>
    </source>
</evidence>
<dbReference type="Gene3D" id="3.60.21.10">
    <property type="match status" value="1"/>
</dbReference>
<keyword evidence="6" id="KW-0269">Exonuclease</keyword>
<accession>A0A2P7NS41</accession>
<dbReference type="InterPro" id="IPR004843">
    <property type="entry name" value="Calcineurin-like_PHP"/>
</dbReference>
<feature type="domain" description="Calcineurin-like phosphoesterase" evidence="5">
    <location>
        <begin position="4"/>
        <end position="191"/>
    </location>
</feature>
<comment type="similarity">
    <text evidence="4">Belongs to the cyclic nucleotide phosphodiesterase class-III family.</text>
</comment>
<keyword evidence="1" id="KW-0479">Metal-binding</keyword>
<dbReference type="GO" id="GO:0046872">
    <property type="term" value="F:metal ion binding"/>
    <property type="evidence" value="ECO:0007669"/>
    <property type="project" value="UniProtKB-KW"/>
</dbReference>
<evidence type="ECO:0000256" key="4">
    <source>
        <dbReference type="ARBA" id="ARBA00025742"/>
    </source>
</evidence>
<reference evidence="6 7" key="1">
    <citation type="submission" date="2018-03" db="EMBL/GenBank/DDBJ databases">
        <title>Draft genome of Nitrosomonas supralitoralis APG5.</title>
        <authorList>
            <person name="Urakawa H."/>
            <person name="Lopez J.V."/>
        </authorList>
    </citation>
    <scope>NUCLEOTIDE SEQUENCE [LARGE SCALE GENOMIC DNA]</scope>
    <source>
        <strain evidence="6 7">APG5</strain>
    </source>
</reference>
<dbReference type="PANTHER" id="PTHR42988">
    <property type="entry name" value="PHOSPHOHYDROLASE"/>
    <property type="match status" value="1"/>
</dbReference>
<comment type="caution">
    <text evidence="6">The sequence shown here is derived from an EMBL/GenBank/DDBJ whole genome shotgun (WGS) entry which is preliminary data.</text>
</comment>
<proteinExistence type="inferred from homology"/>
<dbReference type="RefSeq" id="WP_106707971.1">
    <property type="nucleotide sequence ID" value="NZ_PXXU01000059.1"/>
</dbReference>
<gene>
    <name evidence="6" type="ORF">C7H79_14370</name>
</gene>
<keyword evidence="6" id="KW-0540">Nuclease</keyword>
<keyword evidence="7" id="KW-1185">Reference proteome</keyword>
<dbReference type="OrthoDB" id="9811542at2"/>
<dbReference type="SUPFAM" id="SSF56300">
    <property type="entry name" value="Metallo-dependent phosphatases"/>
    <property type="match status" value="1"/>
</dbReference>
<dbReference type="InterPro" id="IPR029052">
    <property type="entry name" value="Metallo-depent_PP-like"/>
</dbReference>
<protein>
    <submittedName>
        <fullName evidence="6">DNA repair exonuclease</fullName>
    </submittedName>
</protein>
<organism evidence="6 7">
    <name type="scientific">Nitrosomonas supralitoralis</name>
    <dbReference type="NCBI Taxonomy" id="2116706"/>
    <lineage>
        <taxon>Bacteria</taxon>
        <taxon>Pseudomonadati</taxon>
        <taxon>Pseudomonadota</taxon>
        <taxon>Betaproteobacteria</taxon>
        <taxon>Nitrosomonadales</taxon>
        <taxon>Nitrosomonadaceae</taxon>
        <taxon>Nitrosomonas</taxon>
    </lineage>
</organism>
<dbReference type="Pfam" id="PF00149">
    <property type="entry name" value="Metallophos"/>
    <property type="match status" value="1"/>
</dbReference>
<name>A0A2P7NS41_9PROT</name>